<keyword evidence="3" id="KW-0731">Sigma factor</keyword>
<keyword evidence="5" id="KW-0804">Transcription</keyword>
<evidence type="ECO:0000313" key="9">
    <source>
        <dbReference type="Proteomes" id="UP000647017"/>
    </source>
</evidence>
<sequence length="172" mass="19570">MDRAAEREFREYVAARQGALFRTAMLLTGHRQDAEDLLQTALAKLATRWMSLRGSGSPDAYLRRILYHQQVSVWRRLRHRRERSYAEPPEPAVQVADPAADTALRLALAEALRGLTPRQRAVIVLRYYEDLPEAEIAAILSCSVGTVRSQTHRTLARLRVSCPELSLTMEMK</sequence>
<evidence type="ECO:0000259" key="7">
    <source>
        <dbReference type="Pfam" id="PF08281"/>
    </source>
</evidence>
<gene>
    <name evidence="8" type="primary">rpoE_5</name>
    <name evidence="8" type="ORF">Van01_22780</name>
</gene>
<dbReference type="InterPro" id="IPR014325">
    <property type="entry name" value="RNA_pol_sigma-E_actinobac"/>
</dbReference>
<dbReference type="InterPro" id="IPR013249">
    <property type="entry name" value="RNA_pol_sigma70_r4_t2"/>
</dbReference>
<organism evidence="8 9">
    <name type="scientific">Micromonospora andamanensis</name>
    <dbReference type="NCBI Taxonomy" id="1287068"/>
    <lineage>
        <taxon>Bacteria</taxon>
        <taxon>Bacillati</taxon>
        <taxon>Actinomycetota</taxon>
        <taxon>Actinomycetes</taxon>
        <taxon>Micromonosporales</taxon>
        <taxon>Micromonosporaceae</taxon>
        <taxon>Micromonospora</taxon>
    </lineage>
</organism>
<dbReference type="Gene3D" id="1.10.10.10">
    <property type="entry name" value="Winged helix-like DNA-binding domain superfamily/Winged helix DNA-binding domain"/>
    <property type="match status" value="1"/>
</dbReference>
<dbReference type="SUPFAM" id="SSF88946">
    <property type="entry name" value="Sigma2 domain of RNA polymerase sigma factors"/>
    <property type="match status" value="1"/>
</dbReference>
<dbReference type="RefSeq" id="WP_204005536.1">
    <property type="nucleotide sequence ID" value="NZ_BOOZ01000011.1"/>
</dbReference>
<dbReference type="InterPro" id="IPR036388">
    <property type="entry name" value="WH-like_DNA-bd_sf"/>
</dbReference>
<keyword evidence="2" id="KW-0805">Transcription regulation</keyword>
<dbReference type="InterPro" id="IPR007627">
    <property type="entry name" value="RNA_pol_sigma70_r2"/>
</dbReference>
<keyword evidence="4" id="KW-0238">DNA-binding</keyword>
<evidence type="ECO:0000256" key="1">
    <source>
        <dbReference type="ARBA" id="ARBA00010641"/>
    </source>
</evidence>
<feature type="domain" description="RNA polymerase sigma factor 70 region 4 type 2" evidence="7">
    <location>
        <begin position="106"/>
        <end position="158"/>
    </location>
</feature>
<keyword evidence="9" id="KW-1185">Reference proteome</keyword>
<dbReference type="InterPro" id="IPR039425">
    <property type="entry name" value="RNA_pol_sigma-70-like"/>
</dbReference>
<dbReference type="EMBL" id="BOOZ01000011">
    <property type="protein sequence ID" value="GIJ09064.1"/>
    <property type="molecule type" value="Genomic_DNA"/>
</dbReference>
<dbReference type="InterPro" id="IPR013325">
    <property type="entry name" value="RNA_pol_sigma_r2"/>
</dbReference>
<evidence type="ECO:0000259" key="6">
    <source>
        <dbReference type="Pfam" id="PF04542"/>
    </source>
</evidence>
<dbReference type="SUPFAM" id="SSF88659">
    <property type="entry name" value="Sigma3 and sigma4 domains of RNA polymerase sigma factors"/>
    <property type="match status" value="1"/>
</dbReference>
<evidence type="ECO:0000256" key="2">
    <source>
        <dbReference type="ARBA" id="ARBA00023015"/>
    </source>
</evidence>
<evidence type="ECO:0000313" key="8">
    <source>
        <dbReference type="EMBL" id="GIJ09064.1"/>
    </source>
</evidence>
<accession>A0ABQ4HTV8</accession>
<dbReference type="Pfam" id="PF08281">
    <property type="entry name" value="Sigma70_r4_2"/>
    <property type="match status" value="1"/>
</dbReference>
<dbReference type="InterPro" id="IPR013324">
    <property type="entry name" value="RNA_pol_sigma_r3/r4-like"/>
</dbReference>
<dbReference type="Proteomes" id="UP000647017">
    <property type="component" value="Unassembled WGS sequence"/>
</dbReference>
<protein>
    <submittedName>
        <fullName evidence="8">RNA polymerase sigma24 factor</fullName>
    </submittedName>
</protein>
<comment type="similarity">
    <text evidence="1">Belongs to the sigma-70 factor family. ECF subfamily.</text>
</comment>
<evidence type="ECO:0000256" key="4">
    <source>
        <dbReference type="ARBA" id="ARBA00023125"/>
    </source>
</evidence>
<evidence type="ECO:0000256" key="5">
    <source>
        <dbReference type="ARBA" id="ARBA00023163"/>
    </source>
</evidence>
<dbReference type="PANTHER" id="PTHR43133:SF50">
    <property type="entry name" value="ECF RNA POLYMERASE SIGMA FACTOR SIGM"/>
    <property type="match status" value="1"/>
</dbReference>
<name>A0ABQ4HTV8_9ACTN</name>
<comment type="caution">
    <text evidence="8">The sequence shown here is derived from an EMBL/GenBank/DDBJ whole genome shotgun (WGS) entry which is preliminary data.</text>
</comment>
<dbReference type="Pfam" id="PF04542">
    <property type="entry name" value="Sigma70_r2"/>
    <property type="match status" value="1"/>
</dbReference>
<evidence type="ECO:0000256" key="3">
    <source>
        <dbReference type="ARBA" id="ARBA00023082"/>
    </source>
</evidence>
<dbReference type="Gene3D" id="1.10.1740.10">
    <property type="match status" value="1"/>
</dbReference>
<feature type="domain" description="RNA polymerase sigma-70 region 2" evidence="6">
    <location>
        <begin position="15"/>
        <end position="78"/>
    </location>
</feature>
<dbReference type="InterPro" id="IPR014284">
    <property type="entry name" value="RNA_pol_sigma-70_dom"/>
</dbReference>
<dbReference type="CDD" id="cd06171">
    <property type="entry name" value="Sigma70_r4"/>
    <property type="match status" value="1"/>
</dbReference>
<dbReference type="NCBIfam" id="TIGR02983">
    <property type="entry name" value="SigE-fam_strep"/>
    <property type="match status" value="1"/>
</dbReference>
<reference evidence="8 9" key="1">
    <citation type="submission" date="2021-01" db="EMBL/GenBank/DDBJ databases">
        <title>Whole genome shotgun sequence of Verrucosispora andamanensis NBRC 109075.</title>
        <authorList>
            <person name="Komaki H."/>
            <person name="Tamura T."/>
        </authorList>
    </citation>
    <scope>NUCLEOTIDE SEQUENCE [LARGE SCALE GENOMIC DNA]</scope>
    <source>
        <strain evidence="8 9">NBRC 109075</strain>
    </source>
</reference>
<dbReference type="PANTHER" id="PTHR43133">
    <property type="entry name" value="RNA POLYMERASE ECF-TYPE SIGMA FACTO"/>
    <property type="match status" value="1"/>
</dbReference>
<proteinExistence type="inferred from homology"/>
<dbReference type="NCBIfam" id="TIGR02937">
    <property type="entry name" value="sigma70-ECF"/>
    <property type="match status" value="1"/>
</dbReference>